<proteinExistence type="predicted"/>
<evidence type="ECO:0000313" key="3">
    <source>
        <dbReference type="Proteomes" id="UP000318081"/>
    </source>
</evidence>
<name>A0ABX5XPB4_9BACT</name>
<dbReference type="RefSeq" id="WP_145211257.1">
    <property type="nucleotide sequence ID" value="NZ_CP036432.1"/>
</dbReference>
<dbReference type="EMBL" id="CP036432">
    <property type="protein sequence ID" value="QDV83843.1"/>
    <property type="molecule type" value="Genomic_DNA"/>
</dbReference>
<evidence type="ECO:0000256" key="1">
    <source>
        <dbReference type="SAM" id="MobiDB-lite"/>
    </source>
</evidence>
<evidence type="ECO:0000313" key="2">
    <source>
        <dbReference type="EMBL" id="QDV83843.1"/>
    </source>
</evidence>
<keyword evidence="3" id="KW-1185">Reference proteome</keyword>
<protein>
    <submittedName>
        <fullName evidence="2">Uncharacterized protein</fullName>
    </submittedName>
</protein>
<gene>
    <name evidence="2" type="ORF">TBK1r_27860</name>
</gene>
<sequence length="349" mass="37878">MTDSAIRPTRSLRIRRRNTLDSLCRRGVATLACATSMLTATHLAAGGADIDRAVPITTVPITTDPTATIVRLAPRILISNPAEINASASKTWNQSRRHSNPPTLVSQATFSSLHQAGQAPAAPEPSTQQPFESLPRPSADNTVEVEVEVPALVQPVPVSQPPGLLPIRREPAAESNDEGSRTFDSFDDPQPELIESDVLDLGDRQFGRDVMRHERVTATPQSTGAWLDVRPRGLGASSQLVADADLPGDTSGLPRHDAVPHLTSLHRSDLTMRDFWTGASFCHQPLYFEDNRLERYGAIRGPLKRVPAVHSGIHFAWKAGVLPLSAAIDPPCSSVRSGYHTPPLKRLIR</sequence>
<feature type="region of interest" description="Disordered" evidence="1">
    <location>
        <begin position="154"/>
        <end position="191"/>
    </location>
</feature>
<accession>A0ABX5XPB4</accession>
<feature type="region of interest" description="Disordered" evidence="1">
    <location>
        <begin position="113"/>
        <end position="141"/>
    </location>
</feature>
<dbReference type="Proteomes" id="UP000318081">
    <property type="component" value="Chromosome"/>
</dbReference>
<organism evidence="2 3">
    <name type="scientific">Stieleria magnilauensis</name>
    <dbReference type="NCBI Taxonomy" id="2527963"/>
    <lineage>
        <taxon>Bacteria</taxon>
        <taxon>Pseudomonadati</taxon>
        <taxon>Planctomycetota</taxon>
        <taxon>Planctomycetia</taxon>
        <taxon>Pirellulales</taxon>
        <taxon>Pirellulaceae</taxon>
        <taxon>Stieleria</taxon>
    </lineage>
</organism>
<reference evidence="2 3" key="1">
    <citation type="submission" date="2019-02" db="EMBL/GenBank/DDBJ databases">
        <title>Deep-cultivation of Planctomycetes and their phenomic and genomic characterization uncovers novel biology.</title>
        <authorList>
            <person name="Wiegand S."/>
            <person name="Jogler M."/>
            <person name="Boedeker C."/>
            <person name="Pinto D."/>
            <person name="Vollmers J."/>
            <person name="Rivas-Marin E."/>
            <person name="Kohn T."/>
            <person name="Peeters S.H."/>
            <person name="Heuer A."/>
            <person name="Rast P."/>
            <person name="Oberbeckmann S."/>
            <person name="Bunk B."/>
            <person name="Jeske O."/>
            <person name="Meyerdierks A."/>
            <person name="Storesund J.E."/>
            <person name="Kallscheuer N."/>
            <person name="Luecker S."/>
            <person name="Lage O.M."/>
            <person name="Pohl T."/>
            <person name="Merkel B.J."/>
            <person name="Hornburger P."/>
            <person name="Mueller R.-W."/>
            <person name="Bruemmer F."/>
            <person name="Labrenz M."/>
            <person name="Spormann A.M."/>
            <person name="Op den Camp H."/>
            <person name="Overmann J."/>
            <person name="Amann R."/>
            <person name="Jetten M.S.M."/>
            <person name="Mascher T."/>
            <person name="Medema M.H."/>
            <person name="Devos D.P."/>
            <person name="Kaster A.-K."/>
            <person name="Ovreas L."/>
            <person name="Rohde M."/>
            <person name="Galperin M.Y."/>
            <person name="Jogler C."/>
        </authorList>
    </citation>
    <scope>NUCLEOTIDE SEQUENCE [LARGE SCALE GENOMIC DNA]</scope>
    <source>
        <strain evidence="2 3">TBK1r</strain>
    </source>
</reference>